<organism evidence="1">
    <name type="scientific">bioreactor metagenome</name>
    <dbReference type="NCBI Taxonomy" id="1076179"/>
    <lineage>
        <taxon>unclassified sequences</taxon>
        <taxon>metagenomes</taxon>
        <taxon>ecological metagenomes</taxon>
    </lineage>
</organism>
<name>A0A644W138_9ZZZZ</name>
<accession>A0A644W138</accession>
<protein>
    <recommendedName>
        <fullName evidence="2">Metallo-beta-lactamase domain-containing protein</fullName>
    </recommendedName>
</protein>
<dbReference type="InterPro" id="IPR036866">
    <property type="entry name" value="RibonucZ/Hydroxyglut_hydro"/>
</dbReference>
<dbReference type="Gene3D" id="3.60.15.10">
    <property type="entry name" value="Ribonuclease Z/Hydroxyacylglutathione hydrolase-like"/>
    <property type="match status" value="1"/>
</dbReference>
<dbReference type="EMBL" id="VSSQ01000509">
    <property type="protein sequence ID" value="MPL96422.1"/>
    <property type="molecule type" value="Genomic_DNA"/>
</dbReference>
<evidence type="ECO:0000313" key="1">
    <source>
        <dbReference type="EMBL" id="MPL96422.1"/>
    </source>
</evidence>
<dbReference type="SUPFAM" id="SSF56281">
    <property type="entry name" value="Metallo-hydrolase/oxidoreductase"/>
    <property type="match status" value="1"/>
</dbReference>
<sequence>MTRFSTPLGEIAILHLGHASLLIQWEGRNIFVDPYSEVADYSLQPKADLILLTHHHYDHLDNKALVHIDSERTVYVTSEEAAKSIHGANALKQGESFNYEGIGIRAVYAYNIENRNDNGLPFHPRGEGNGYILDFAGYKLYIAGDTEIIPEMGELGRIDLAFLPKNLPYTMSDDMFIKAVELIRPAKVFPYHFFEMDKDALKARMPDGVEMITQ</sequence>
<gene>
    <name evidence="1" type="ORF">SDC9_42602</name>
</gene>
<dbReference type="Pfam" id="PF13483">
    <property type="entry name" value="Lactamase_B_3"/>
    <property type="match status" value="1"/>
</dbReference>
<reference evidence="1" key="1">
    <citation type="submission" date="2019-08" db="EMBL/GenBank/DDBJ databases">
        <authorList>
            <person name="Kucharzyk K."/>
            <person name="Murdoch R.W."/>
            <person name="Higgins S."/>
            <person name="Loffler F."/>
        </authorList>
    </citation>
    <scope>NUCLEOTIDE SEQUENCE</scope>
</reference>
<dbReference type="PANTHER" id="PTHR43546">
    <property type="entry name" value="UPF0173 METAL-DEPENDENT HYDROLASE MJ1163-RELATED"/>
    <property type="match status" value="1"/>
</dbReference>
<dbReference type="PANTHER" id="PTHR43546:SF3">
    <property type="entry name" value="UPF0173 METAL-DEPENDENT HYDROLASE MJ1163"/>
    <property type="match status" value="1"/>
</dbReference>
<dbReference type="InterPro" id="IPR050114">
    <property type="entry name" value="UPF0173_UPF0282_UlaG_hydrolase"/>
</dbReference>
<evidence type="ECO:0008006" key="2">
    <source>
        <dbReference type="Google" id="ProtNLM"/>
    </source>
</evidence>
<dbReference type="AlphaFoldDB" id="A0A644W138"/>
<proteinExistence type="predicted"/>
<comment type="caution">
    <text evidence="1">The sequence shown here is derived from an EMBL/GenBank/DDBJ whole genome shotgun (WGS) entry which is preliminary data.</text>
</comment>